<keyword evidence="5" id="KW-1185">Reference proteome</keyword>
<name>A0ABY7V4N1_9DEIO</name>
<dbReference type="Gene3D" id="3.40.630.40">
    <property type="entry name" value="Zn-dependent exopeptidases"/>
    <property type="match status" value="1"/>
</dbReference>
<evidence type="ECO:0000256" key="1">
    <source>
        <dbReference type="ARBA" id="ARBA00022801"/>
    </source>
</evidence>
<dbReference type="SUPFAM" id="SSF53187">
    <property type="entry name" value="Zn-dependent exopeptidases"/>
    <property type="match status" value="1"/>
</dbReference>
<dbReference type="InterPro" id="IPR050695">
    <property type="entry name" value="N-acetylmuramoyl_amidase_3"/>
</dbReference>
<dbReference type="SMART" id="SM00646">
    <property type="entry name" value="Ami_3"/>
    <property type="match status" value="1"/>
</dbReference>
<evidence type="ECO:0000256" key="2">
    <source>
        <dbReference type="SAM" id="SignalP"/>
    </source>
</evidence>
<dbReference type="InterPro" id="IPR002508">
    <property type="entry name" value="MurNAc-LAA_cat"/>
</dbReference>
<dbReference type="PANTHER" id="PTHR30404">
    <property type="entry name" value="N-ACETYLMURAMOYL-L-ALANINE AMIDASE"/>
    <property type="match status" value="1"/>
</dbReference>
<feature type="chain" id="PRO_5047194924" evidence="2">
    <location>
        <begin position="19"/>
        <end position="377"/>
    </location>
</feature>
<dbReference type="EMBL" id="CP115165">
    <property type="protein sequence ID" value="WDA60167.1"/>
    <property type="molecule type" value="Genomic_DNA"/>
</dbReference>
<reference evidence="4 5" key="1">
    <citation type="submission" date="2022-12" db="EMBL/GenBank/DDBJ databases">
        <title>Genome Sequence of Deinococcus aquaticus Type Strain PB314.</title>
        <authorList>
            <person name="Albert C."/>
            <person name="Hill J."/>
            <person name="Boren L."/>
            <person name="Scholz-Ng S."/>
            <person name="Fatema N."/>
            <person name="Grosso R."/>
            <person name="Soboslay E."/>
            <person name="Tuohy J."/>
        </authorList>
    </citation>
    <scope>NUCLEOTIDE SEQUENCE [LARGE SCALE GENOMIC DNA]</scope>
    <source>
        <strain evidence="4 5">PB-314</strain>
    </source>
</reference>
<feature type="signal peptide" evidence="2">
    <location>
        <begin position="1"/>
        <end position="18"/>
    </location>
</feature>
<organism evidence="4 5">
    <name type="scientific">Deinococcus aquaticus</name>
    <dbReference type="NCBI Taxonomy" id="328692"/>
    <lineage>
        <taxon>Bacteria</taxon>
        <taxon>Thermotogati</taxon>
        <taxon>Deinococcota</taxon>
        <taxon>Deinococci</taxon>
        <taxon>Deinococcales</taxon>
        <taxon>Deinococcaceae</taxon>
        <taxon>Deinococcus</taxon>
    </lineage>
</organism>
<dbReference type="CDD" id="cd02696">
    <property type="entry name" value="MurNAc-LAA"/>
    <property type="match status" value="1"/>
</dbReference>
<evidence type="ECO:0000313" key="4">
    <source>
        <dbReference type="EMBL" id="WDA60167.1"/>
    </source>
</evidence>
<feature type="domain" description="MurNAc-LAA" evidence="3">
    <location>
        <begin position="219"/>
        <end position="371"/>
    </location>
</feature>
<keyword evidence="2" id="KW-0732">Signal</keyword>
<keyword evidence="1" id="KW-0378">Hydrolase</keyword>
<accession>A0ABY7V4N1</accession>
<dbReference type="PANTHER" id="PTHR30404:SF0">
    <property type="entry name" value="N-ACETYLMURAMOYL-L-ALANINE AMIDASE AMIC"/>
    <property type="match status" value="1"/>
</dbReference>
<evidence type="ECO:0000259" key="3">
    <source>
        <dbReference type="SMART" id="SM00646"/>
    </source>
</evidence>
<dbReference type="Proteomes" id="UP001217044">
    <property type="component" value="Chromosome"/>
</dbReference>
<gene>
    <name evidence="4" type="ORF">M8445_14830</name>
</gene>
<evidence type="ECO:0000313" key="5">
    <source>
        <dbReference type="Proteomes" id="UP001217044"/>
    </source>
</evidence>
<protein>
    <submittedName>
        <fullName evidence="4">N-acetylmuramoyl-L-alanine amidase</fullName>
    </submittedName>
</protein>
<dbReference type="Pfam" id="PF01520">
    <property type="entry name" value="Amidase_3"/>
    <property type="match status" value="1"/>
</dbReference>
<sequence length="377" mass="38544">MLTAAALAGALLFTSGQAAPRVGSHDGYTRLVFDLPASGGAPSVSAKVASQSITVKLGVSLPSEQGPLNAAGVTAYAVSGRTVTVTLAAGHSSARSSVLPAGGGQPARLVIDVPTSAAASAIPAAATAARPPAAAAARPVAVTRPASTAATRPRVVLDAGHGGIDPGMVSRWVTEEDVTLDVALRTRAELQRHGVDVTMTRTTDRHLSTNKSADLEARSRLANNGQVSAFVSIHVNSAGASAQGIETYYFGQPLAGSNRNLAVQENGGGSLGEQLTRQAANTAQNLLGDILAQAKISFSRQLAQKVQSRLIAATGAVNRGVQTDAFYVIRNPTTPAILVEVGFGSHPVEGPRLASAAYREQLAQALARAILDFLNTK</sequence>
<proteinExistence type="predicted"/>